<name>A0ABV7RNK8_9GAMM</name>
<proteinExistence type="predicted"/>
<keyword evidence="2" id="KW-1185">Reference proteome</keyword>
<accession>A0ABV7RNK8</accession>
<evidence type="ECO:0000313" key="1">
    <source>
        <dbReference type="EMBL" id="MFC3550332.1"/>
    </source>
</evidence>
<dbReference type="Proteomes" id="UP001595740">
    <property type="component" value="Unassembled WGS sequence"/>
</dbReference>
<sequence length="155" mass="16705">MQNLVSLNLSAQDLADADTAIATLRRVFAPMIALQPSQRRDLYKMGDKSEVFCRQTLSVLAANPQIIPPSLNLAEAQADLAALDLLRPRLQQLEQLVERADDTALALGSDIITVALEGYGLLKVSGKNEALKTARKDLSARFAKPSRAAEPAPVA</sequence>
<protein>
    <submittedName>
        <fullName evidence="1">Uncharacterized protein</fullName>
    </submittedName>
</protein>
<gene>
    <name evidence="1" type="ORF">ACFOLC_04820</name>
</gene>
<dbReference type="RefSeq" id="WP_386758103.1">
    <property type="nucleotide sequence ID" value="NZ_JBHRXK010000002.1"/>
</dbReference>
<organism evidence="1 2">
    <name type="scientific">Lysobacter cavernae</name>
    <dbReference type="NCBI Taxonomy" id="1685901"/>
    <lineage>
        <taxon>Bacteria</taxon>
        <taxon>Pseudomonadati</taxon>
        <taxon>Pseudomonadota</taxon>
        <taxon>Gammaproteobacteria</taxon>
        <taxon>Lysobacterales</taxon>
        <taxon>Lysobacteraceae</taxon>
        <taxon>Lysobacter</taxon>
    </lineage>
</organism>
<evidence type="ECO:0000313" key="2">
    <source>
        <dbReference type="Proteomes" id="UP001595740"/>
    </source>
</evidence>
<reference evidence="2" key="1">
    <citation type="journal article" date="2019" name="Int. J. Syst. Evol. Microbiol.">
        <title>The Global Catalogue of Microorganisms (GCM) 10K type strain sequencing project: providing services to taxonomists for standard genome sequencing and annotation.</title>
        <authorList>
            <consortium name="The Broad Institute Genomics Platform"/>
            <consortium name="The Broad Institute Genome Sequencing Center for Infectious Disease"/>
            <person name="Wu L."/>
            <person name="Ma J."/>
        </authorList>
    </citation>
    <scope>NUCLEOTIDE SEQUENCE [LARGE SCALE GENOMIC DNA]</scope>
    <source>
        <strain evidence="2">KCTC 42875</strain>
    </source>
</reference>
<comment type="caution">
    <text evidence="1">The sequence shown here is derived from an EMBL/GenBank/DDBJ whole genome shotgun (WGS) entry which is preliminary data.</text>
</comment>
<dbReference type="EMBL" id="JBHRXK010000002">
    <property type="protein sequence ID" value="MFC3550332.1"/>
    <property type="molecule type" value="Genomic_DNA"/>
</dbReference>